<gene>
    <name evidence="2" type="ORF">JGI24_01453</name>
</gene>
<evidence type="ECO:0000313" key="3">
    <source>
        <dbReference type="Proteomes" id="UP000243065"/>
    </source>
</evidence>
<keyword evidence="1" id="KW-1133">Transmembrane helix</keyword>
<name>A0A656DA47_KRYT1</name>
<evidence type="ECO:0000256" key="1">
    <source>
        <dbReference type="SAM" id="Phobius"/>
    </source>
</evidence>
<evidence type="ECO:0000313" key="2">
    <source>
        <dbReference type="EMBL" id="CUT04240.1"/>
    </source>
</evidence>
<keyword evidence="1" id="KW-0812">Transmembrane</keyword>
<dbReference type="AlphaFoldDB" id="A0A656DA47"/>
<sequence length="185" mass="20900">MRIFTFLALFIIGIAVGIIIDNYVVGRKHMEAQKAAEVYYDMLLTLNGIGTYTIRNPFVIRTPDSLPVVMGLISPSTCFSCIKDQLSILERFVSDKKVAGVIFLSPYRDSREQIDVVNKFKSYSWVIVNPVPDTNFFSMFGNVGKFGDFYYPVYLIGGGKIKTTLFFASLPDTSLFKGWLEQTLK</sequence>
<keyword evidence="3" id="KW-1185">Reference proteome</keyword>
<dbReference type="RefSeq" id="WP_072150769.1">
    <property type="nucleotide sequence ID" value="NZ_CZVU01000085.1"/>
</dbReference>
<reference evidence="2 3" key="1">
    <citation type="submission" date="2015-11" db="EMBL/GenBank/DDBJ databases">
        <authorList>
            <person name="Varghese N."/>
        </authorList>
    </citation>
    <scope>NUCLEOTIDE SEQUENCE [LARGE SCALE GENOMIC DNA]</scope>
    <source>
        <strain evidence="2 3">JGI-24</strain>
    </source>
</reference>
<proteinExistence type="predicted"/>
<protein>
    <submittedName>
        <fullName evidence="2">Uncharacterized protein</fullName>
    </submittedName>
</protein>
<feature type="transmembrane region" description="Helical" evidence="1">
    <location>
        <begin position="6"/>
        <end position="25"/>
    </location>
</feature>
<dbReference type="Proteomes" id="UP000243065">
    <property type="component" value="Unassembled WGS sequence"/>
</dbReference>
<keyword evidence="1" id="KW-0472">Membrane</keyword>
<dbReference type="EMBL" id="CZVU01000085">
    <property type="protein sequence ID" value="CUT04240.1"/>
    <property type="molecule type" value="Genomic_DNA"/>
</dbReference>
<accession>A0A656DA47</accession>
<organism evidence="2 3">
    <name type="scientific">Kryptobacter tengchongensis</name>
    <dbReference type="NCBI Taxonomy" id="1643429"/>
    <lineage>
        <taxon>Bacteria</taxon>
        <taxon>Pseudomonadati</taxon>
        <taxon>Candidatus Kryptoniota</taxon>
        <taxon>Candidatus Kryptobacter</taxon>
    </lineage>
</organism>